<dbReference type="AlphaFoldDB" id="A0A841C2Q7"/>
<protein>
    <recommendedName>
        <fullName evidence="3">Class I SAM-dependent methyltransferase</fullName>
    </recommendedName>
</protein>
<reference evidence="1 2" key="1">
    <citation type="submission" date="2020-08" db="EMBL/GenBank/DDBJ databases">
        <title>Sequencing the genomes of 1000 actinobacteria strains.</title>
        <authorList>
            <person name="Klenk H.-P."/>
        </authorList>
    </citation>
    <scope>NUCLEOTIDE SEQUENCE [LARGE SCALE GENOMIC DNA]</scope>
    <source>
        <strain evidence="1 2">DSM 45362</strain>
    </source>
</reference>
<evidence type="ECO:0008006" key="3">
    <source>
        <dbReference type="Google" id="ProtNLM"/>
    </source>
</evidence>
<dbReference type="Proteomes" id="UP000587527">
    <property type="component" value="Unassembled WGS sequence"/>
</dbReference>
<dbReference type="PANTHER" id="PTHR36971">
    <property type="entry name" value="UNNAMED PRODUCT"/>
    <property type="match status" value="1"/>
</dbReference>
<proteinExistence type="predicted"/>
<evidence type="ECO:0000313" key="1">
    <source>
        <dbReference type="EMBL" id="MBB5873250.1"/>
    </source>
</evidence>
<sequence>MSRHRFHGDPERFDVLAAFVVERFPDARYIADVAGGQGMLSRVLRKKYGLEAEVVDPRGWALKGVPARADYYSAAMADYYDLVVGLHPDEATREVVESAAVRDVLIVPCCNFWAPGVKLGQQELIDAIVDFHSARGGRCERVTLGFRGPKNQALLLRPPTP</sequence>
<dbReference type="PANTHER" id="PTHR36971:SF1">
    <property type="entry name" value="METHYLTRANSFERASE DOMAIN-CONTAINING PROTEIN"/>
    <property type="match status" value="1"/>
</dbReference>
<gene>
    <name evidence="1" type="ORF">F4553_006684</name>
</gene>
<dbReference type="SUPFAM" id="SSF53335">
    <property type="entry name" value="S-adenosyl-L-methionine-dependent methyltransferases"/>
    <property type="match status" value="1"/>
</dbReference>
<dbReference type="EMBL" id="JACHMN010000003">
    <property type="protein sequence ID" value="MBB5873250.1"/>
    <property type="molecule type" value="Genomic_DNA"/>
</dbReference>
<organism evidence="1 2">
    <name type="scientific">Allocatelliglobosispora scoriae</name>
    <dbReference type="NCBI Taxonomy" id="643052"/>
    <lineage>
        <taxon>Bacteria</taxon>
        <taxon>Bacillati</taxon>
        <taxon>Actinomycetota</taxon>
        <taxon>Actinomycetes</taxon>
        <taxon>Micromonosporales</taxon>
        <taxon>Micromonosporaceae</taxon>
        <taxon>Allocatelliglobosispora</taxon>
    </lineage>
</organism>
<accession>A0A841C2Q7</accession>
<evidence type="ECO:0000313" key="2">
    <source>
        <dbReference type="Proteomes" id="UP000587527"/>
    </source>
</evidence>
<comment type="caution">
    <text evidence="1">The sequence shown here is derived from an EMBL/GenBank/DDBJ whole genome shotgun (WGS) entry which is preliminary data.</text>
</comment>
<dbReference type="RefSeq" id="WP_184844145.1">
    <property type="nucleotide sequence ID" value="NZ_JACHMN010000003.1"/>
</dbReference>
<name>A0A841C2Q7_9ACTN</name>
<dbReference type="InterPro" id="IPR029063">
    <property type="entry name" value="SAM-dependent_MTases_sf"/>
</dbReference>
<keyword evidence="2" id="KW-1185">Reference proteome</keyword>